<accession>A0A812I6R4</accession>
<evidence type="ECO:0000313" key="2">
    <source>
        <dbReference type="EMBL" id="CAE7025921.1"/>
    </source>
</evidence>
<keyword evidence="3" id="KW-1185">Reference proteome</keyword>
<organism evidence="2 3">
    <name type="scientific">Symbiodinium natans</name>
    <dbReference type="NCBI Taxonomy" id="878477"/>
    <lineage>
        <taxon>Eukaryota</taxon>
        <taxon>Sar</taxon>
        <taxon>Alveolata</taxon>
        <taxon>Dinophyceae</taxon>
        <taxon>Suessiales</taxon>
        <taxon>Symbiodiniaceae</taxon>
        <taxon>Symbiodinium</taxon>
    </lineage>
</organism>
<dbReference type="Proteomes" id="UP000604046">
    <property type="component" value="Unassembled WGS sequence"/>
</dbReference>
<reference evidence="2" key="1">
    <citation type="submission" date="2021-02" db="EMBL/GenBank/DDBJ databases">
        <authorList>
            <person name="Dougan E. K."/>
            <person name="Rhodes N."/>
            <person name="Thang M."/>
            <person name="Chan C."/>
        </authorList>
    </citation>
    <scope>NUCLEOTIDE SEQUENCE</scope>
</reference>
<evidence type="ECO:0000256" key="1">
    <source>
        <dbReference type="SAM" id="MobiDB-lite"/>
    </source>
</evidence>
<name>A0A812I6R4_9DINO</name>
<feature type="region of interest" description="Disordered" evidence="1">
    <location>
        <begin position="116"/>
        <end position="139"/>
    </location>
</feature>
<feature type="compositionally biased region" description="Acidic residues" evidence="1">
    <location>
        <begin position="365"/>
        <end position="374"/>
    </location>
</feature>
<feature type="compositionally biased region" description="Low complexity" evidence="1">
    <location>
        <begin position="125"/>
        <end position="135"/>
    </location>
</feature>
<evidence type="ECO:0000313" key="3">
    <source>
        <dbReference type="Proteomes" id="UP000604046"/>
    </source>
</evidence>
<dbReference type="OrthoDB" id="436771at2759"/>
<gene>
    <name evidence="2" type="primary">FRQ1</name>
    <name evidence="2" type="ORF">SNAT2548_LOCUS3211</name>
</gene>
<dbReference type="EMBL" id="CAJNDS010000197">
    <property type="protein sequence ID" value="CAE7025921.1"/>
    <property type="molecule type" value="Genomic_DNA"/>
</dbReference>
<comment type="caution">
    <text evidence="2">The sequence shown here is derived from an EMBL/GenBank/DDBJ whole genome shotgun (WGS) entry which is preliminary data.</text>
</comment>
<protein>
    <submittedName>
        <fullName evidence="2">FRQ1 protein</fullName>
    </submittedName>
</protein>
<sequence>MQERRESFFIHTYSCMYTYAYIHVQNGIVLSLAQTYAVAVPPHSPAPNFMLAGSSTVNGTVQHAMMDDGNEHGSSLHSRLKTEFDEVMSTSMQRRLSRLREEVDVLFSTLQTGTTPNGCGSHKQAASASSASATAGPDTKPLCETVAKAMRRANKCALEQTKQYGPSEQQVGKVTPPEKDEGLVMEGTTLRASLSSLEQSLASRSKQIVHLTEQLKACEKTREERQLQAEEAKSKCSQLSGDSSQLLKICQSYLEKRRDRVERMSKDTAFQKQQAKYYKSLAHQQRAFYLQSERIAACGGKDSIARHRAGELALVSQPPTLEDDNTQELFDVGTAVANPYVCDSWPFEPNVLAKRTPQESSMPAFEEETEEDLREAERGFRTNPFRAGARGFNRGFDDDDDFDRRPSSARSL</sequence>
<proteinExistence type="predicted"/>
<feature type="region of interest" description="Disordered" evidence="1">
    <location>
        <begin position="355"/>
        <end position="412"/>
    </location>
</feature>
<dbReference type="AlphaFoldDB" id="A0A812I6R4"/>